<evidence type="ECO:0000313" key="1">
    <source>
        <dbReference type="EMBL" id="CAG8511233.1"/>
    </source>
</evidence>
<name>A0A9N9F5W0_9GLOM</name>
<reference evidence="1" key="1">
    <citation type="submission" date="2021-06" db="EMBL/GenBank/DDBJ databases">
        <authorList>
            <person name="Kallberg Y."/>
            <person name="Tangrot J."/>
            <person name="Rosling A."/>
        </authorList>
    </citation>
    <scope>NUCLEOTIDE SEQUENCE</scope>
    <source>
        <strain evidence="1">FL130A</strain>
    </source>
</reference>
<comment type="caution">
    <text evidence="1">The sequence shown here is derived from an EMBL/GenBank/DDBJ whole genome shotgun (WGS) entry which is preliminary data.</text>
</comment>
<protein>
    <submittedName>
        <fullName evidence="1">6991_t:CDS:1</fullName>
    </submittedName>
</protein>
<evidence type="ECO:0000313" key="2">
    <source>
        <dbReference type="Proteomes" id="UP000789508"/>
    </source>
</evidence>
<organism evidence="1 2">
    <name type="scientific">Ambispora leptoticha</name>
    <dbReference type="NCBI Taxonomy" id="144679"/>
    <lineage>
        <taxon>Eukaryota</taxon>
        <taxon>Fungi</taxon>
        <taxon>Fungi incertae sedis</taxon>
        <taxon>Mucoromycota</taxon>
        <taxon>Glomeromycotina</taxon>
        <taxon>Glomeromycetes</taxon>
        <taxon>Archaeosporales</taxon>
        <taxon>Ambisporaceae</taxon>
        <taxon>Ambispora</taxon>
    </lineage>
</organism>
<dbReference type="EMBL" id="CAJVPS010000836">
    <property type="protein sequence ID" value="CAG8511233.1"/>
    <property type="molecule type" value="Genomic_DNA"/>
</dbReference>
<sequence>MDVIYQLCYFKGSTVRKKGSDYHKKTTPASSKALGLYLRREPAVSSR</sequence>
<accession>A0A9N9F5W0</accession>
<dbReference type="AlphaFoldDB" id="A0A9N9F5W0"/>
<proteinExistence type="predicted"/>
<keyword evidence="2" id="KW-1185">Reference proteome</keyword>
<dbReference type="Proteomes" id="UP000789508">
    <property type="component" value="Unassembled WGS sequence"/>
</dbReference>
<gene>
    <name evidence="1" type="ORF">ALEPTO_LOCUS3986</name>
</gene>